<keyword evidence="3 12" id="KW-0813">Transport</keyword>
<name>A0ABR6SAQ2_ANAVA</name>
<dbReference type="PIRSF" id="PIRSF006446">
    <property type="entry name" value="Cyt_quinol_oxidase_1"/>
    <property type="match status" value="1"/>
</dbReference>
<feature type="transmembrane region" description="Helical" evidence="12">
    <location>
        <begin position="20"/>
        <end position="43"/>
    </location>
</feature>
<evidence type="ECO:0000256" key="8">
    <source>
        <dbReference type="ARBA" id="ARBA00022982"/>
    </source>
</evidence>
<feature type="transmembrane region" description="Helical" evidence="12">
    <location>
        <begin position="94"/>
        <end position="118"/>
    </location>
</feature>
<keyword evidence="7 12" id="KW-0479">Metal-binding</keyword>
<evidence type="ECO:0000256" key="9">
    <source>
        <dbReference type="ARBA" id="ARBA00022989"/>
    </source>
</evidence>
<keyword evidence="10 12" id="KW-0408">Iron</keyword>
<sequence>MNFLSDTVMLSRLQFAVTSIFHMFWPILTIGMSWYLFVVEILWLKTKNPTFYYHARFWSKLYILNFGLGVASGVAIEFEFGANWAPFSLAVGDFLGSILGFEGTMAFMLEAAFLGIMIYGWNKIPPLMHLFATLCVAVGASLSSFWIIVANSWMQTPAGGEMVNGKFLVHSYLEAIFNPAALNSWFHMILAILETALFVIGGISAWYILKQRYQEFFSKSFKIAIALAILVTPLQIVIGHFSGEEVYHNQPSKLAAIEALWDTVPAGEAAPWNVLVAPNDKENKNNWSLSVPNGLGMVLEMKPTLSEPVLGLNEWKPEDRPHAVSLIFYTFRIMVGIAFFFLGLMGVSVVQWLRGKLSAENITKQTWLMRAWILAAPLGYVAVESGWMVREVGRQPWIVYGQIRTADAVSNVPASNVLVSLLGYTSIYLLLFACALYFGRRIVLQGPNFGLPLPNQDGQHSDIGQITESVHN</sequence>
<protein>
    <submittedName>
        <fullName evidence="13">Cytochrome ubiquinol oxidase subunit I</fullName>
    </submittedName>
</protein>
<keyword evidence="6 12" id="KW-0812">Transmembrane</keyword>
<keyword evidence="11 12" id="KW-0472">Membrane</keyword>
<dbReference type="PANTHER" id="PTHR30365:SF14">
    <property type="entry name" value="CYTOCHROME BD MENAQUINOL OXIDASE SUBUNIT I-RELATED"/>
    <property type="match status" value="1"/>
</dbReference>
<evidence type="ECO:0000256" key="5">
    <source>
        <dbReference type="ARBA" id="ARBA00022617"/>
    </source>
</evidence>
<feature type="transmembrane region" description="Helical" evidence="12">
    <location>
        <begin position="130"/>
        <end position="149"/>
    </location>
</feature>
<evidence type="ECO:0000256" key="10">
    <source>
        <dbReference type="ARBA" id="ARBA00023004"/>
    </source>
</evidence>
<feature type="transmembrane region" description="Helical" evidence="12">
    <location>
        <begin position="185"/>
        <end position="209"/>
    </location>
</feature>
<comment type="subcellular location">
    <subcellularLocation>
        <location evidence="1">Cell membrane</location>
        <topology evidence="1">Multi-pass membrane protein</topology>
    </subcellularLocation>
</comment>
<evidence type="ECO:0000256" key="6">
    <source>
        <dbReference type="ARBA" id="ARBA00022692"/>
    </source>
</evidence>
<keyword evidence="8 12" id="KW-0249">Electron transport</keyword>
<dbReference type="Proteomes" id="UP000570851">
    <property type="component" value="Unassembled WGS sequence"/>
</dbReference>
<keyword evidence="9 12" id="KW-1133">Transmembrane helix</keyword>
<evidence type="ECO:0000313" key="14">
    <source>
        <dbReference type="Proteomes" id="UP000570851"/>
    </source>
</evidence>
<feature type="transmembrane region" description="Helical" evidence="12">
    <location>
        <begin position="63"/>
        <end position="82"/>
    </location>
</feature>
<dbReference type="RefSeq" id="WP_011320737.1">
    <property type="nucleotide sequence ID" value="NZ_JACKZP010000064.1"/>
</dbReference>
<dbReference type="PANTHER" id="PTHR30365">
    <property type="entry name" value="CYTOCHROME D UBIQUINOL OXIDASE"/>
    <property type="match status" value="1"/>
</dbReference>
<feature type="transmembrane region" description="Helical" evidence="12">
    <location>
        <begin position="417"/>
        <end position="438"/>
    </location>
</feature>
<feature type="transmembrane region" description="Helical" evidence="12">
    <location>
        <begin position="371"/>
        <end position="389"/>
    </location>
</feature>
<organism evidence="13 14">
    <name type="scientific">Trichormus variabilis N2B</name>
    <dbReference type="NCBI Taxonomy" id="2681315"/>
    <lineage>
        <taxon>Bacteria</taxon>
        <taxon>Bacillati</taxon>
        <taxon>Cyanobacteriota</taxon>
        <taxon>Cyanophyceae</taxon>
        <taxon>Nostocales</taxon>
        <taxon>Nostocaceae</taxon>
        <taxon>Trichormus</taxon>
    </lineage>
</organism>
<evidence type="ECO:0000256" key="1">
    <source>
        <dbReference type="ARBA" id="ARBA00004651"/>
    </source>
</evidence>
<comment type="caution">
    <text evidence="13">The sequence shown here is derived from an EMBL/GenBank/DDBJ whole genome shotgun (WGS) entry which is preliminary data.</text>
</comment>
<comment type="similarity">
    <text evidence="2 12">Belongs to the cytochrome ubiquinol oxidase subunit 1 family.</text>
</comment>
<keyword evidence="4 12" id="KW-1003">Cell membrane</keyword>
<evidence type="ECO:0000256" key="3">
    <source>
        <dbReference type="ARBA" id="ARBA00022448"/>
    </source>
</evidence>
<dbReference type="GeneID" id="58726861"/>
<evidence type="ECO:0000313" key="13">
    <source>
        <dbReference type="EMBL" id="MBC1303494.1"/>
    </source>
</evidence>
<reference evidence="13 14" key="1">
    <citation type="submission" date="2019-11" db="EMBL/GenBank/DDBJ databases">
        <title>Comparison of genomes from free-living endosymbiotic cyanobacteria isolated from Azolla.</title>
        <authorList>
            <person name="Thiel T."/>
            <person name="Pratte B."/>
        </authorList>
    </citation>
    <scope>NUCLEOTIDE SEQUENCE [LARGE SCALE GENOMIC DNA]</scope>
    <source>
        <strain evidence="13 14">N2B</strain>
    </source>
</reference>
<keyword evidence="5 12" id="KW-0349">Heme</keyword>
<evidence type="ECO:0000256" key="12">
    <source>
        <dbReference type="PIRNR" id="PIRNR006446"/>
    </source>
</evidence>
<dbReference type="InterPro" id="IPR002585">
    <property type="entry name" value="Cyt-d_ubiquinol_oxidase_su_1"/>
</dbReference>
<proteinExistence type="inferred from homology"/>
<dbReference type="Pfam" id="PF01654">
    <property type="entry name" value="Cyt_bd_oxida_I"/>
    <property type="match status" value="1"/>
</dbReference>
<gene>
    <name evidence="13" type="ORF">GNE12_16400</name>
</gene>
<evidence type="ECO:0000256" key="11">
    <source>
        <dbReference type="ARBA" id="ARBA00023136"/>
    </source>
</evidence>
<keyword evidence="14" id="KW-1185">Reference proteome</keyword>
<evidence type="ECO:0000256" key="2">
    <source>
        <dbReference type="ARBA" id="ARBA00009819"/>
    </source>
</evidence>
<evidence type="ECO:0000256" key="4">
    <source>
        <dbReference type="ARBA" id="ARBA00022475"/>
    </source>
</evidence>
<dbReference type="EMBL" id="JACKZP010000064">
    <property type="protein sequence ID" value="MBC1303494.1"/>
    <property type="molecule type" value="Genomic_DNA"/>
</dbReference>
<evidence type="ECO:0000256" key="7">
    <source>
        <dbReference type="ARBA" id="ARBA00022723"/>
    </source>
</evidence>
<feature type="transmembrane region" description="Helical" evidence="12">
    <location>
        <begin position="221"/>
        <end position="241"/>
    </location>
</feature>
<feature type="transmembrane region" description="Helical" evidence="12">
    <location>
        <begin position="326"/>
        <end position="350"/>
    </location>
</feature>
<accession>A0ABR6SAQ2</accession>